<accession>W1ITG7</accession>
<keyword evidence="1" id="KW-0472">Membrane</keyword>
<keyword evidence="1" id="KW-0812">Transmembrane</keyword>
<gene>
    <name evidence="2" type="ORF">XSR1_150086</name>
</gene>
<reference evidence="2" key="1">
    <citation type="submission" date="2013-11" db="EMBL/GenBank/DDBJ databases">
        <title>Draft genome sequence and annotation of the entomopathogenic bacteria, Xenorhabdus cabanillasi strain JM26 and Xenorhabdus szentirmai strain DSM 16338.</title>
        <authorList>
            <person name="Gualtieri M."/>
            <person name="Ogier J.C."/>
            <person name="Pages S."/>
            <person name="Givaudan A."/>
            <person name="Gaudriault S."/>
        </authorList>
    </citation>
    <scope>NUCLEOTIDE SEQUENCE [LARGE SCALE GENOMIC DNA]</scope>
    <source>
        <strain evidence="2">DSM 16338</strain>
    </source>
</reference>
<organism evidence="2 3">
    <name type="scientific">Xenorhabdus szentirmaii DSM 16338</name>
    <dbReference type="NCBI Taxonomy" id="1427518"/>
    <lineage>
        <taxon>Bacteria</taxon>
        <taxon>Pseudomonadati</taxon>
        <taxon>Pseudomonadota</taxon>
        <taxon>Gammaproteobacteria</taxon>
        <taxon>Enterobacterales</taxon>
        <taxon>Morganellaceae</taxon>
        <taxon>Xenorhabdus</taxon>
    </lineage>
</organism>
<dbReference type="Proteomes" id="UP000019202">
    <property type="component" value="Unassembled WGS sequence"/>
</dbReference>
<evidence type="ECO:0000313" key="3">
    <source>
        <dbReference type="Proteomes" id="UP000019202"/>
    </source>
</evidence>
<dbReference type="AlphaFoldDB" id="W1ITG7"/>
<sequence>MQQEIHAEMKNGNYFRFPIMDDNGGKNTSDVCELESGISLPLIYFMSVKLIFLCRFCYWQTFS</sequence>
<keyword evidence="3" id="KW-1185">Reference proteome</keyword>
<feature type="transmembrane region" description="Helical" evidence="1">
    <location>
        <begin position="38"/>
        <end position="58"/>
    </location>
</feature>
<evidence type="ECO:0000256" key="1">
    <source>
        <dbReference type="SAM" id="Phobius"/>
    </source>
</evidence>
<comment type="caution">
    <text evidence="2">The sequence shown here is derived from an EMBL/GenBank/DDBJ whole genome shotgun (WGS) entry which is preliminary data.</text>
</comment>
<keyword evidence="1" id="KW-1133">Transmembrane helix</keyword>
<proteinExistence type="predicted"/>
<dbReference type="EMBL" id="CBXF010000057">
    <property type="protein sequence ID" value="CDL81744.1"/>
    <property type="molecule type" value="Genomic_DNA"/>
</dbReference>
<name>W1ITG7_9GAMM</name>
<evidence type="ECO:0000313" key="2">
    <source>
        <dbReference type="EMBL" id="CDL81744.1"/>
    </source>
</evidence>
<protein>
    <submittedName>
        <fullName evidence="2">Uncharacterized protein</fullName>
    </submittedName>
</protein>